<gene>
    <name evidence="1" type="ORF">DW060_10970</name>
</gene>
<reference evidence="1 2" key="1">
    <citation type="submission" date="2018-08" db="EMBL/GenBank/DDBJ databases">
        <title>A genome reference for cultivated species of the human gut microbiota.</title>
        <authorList>
            <person name="Zou Y."/>
            <person name="Xue W."/>
            <person name="Luo G."/>
        </authorList>
    </citation>
    <scope>NUCLEOTIDE SEQUENCE [LARGE SCALE GENOMIC DNA]</scope>
    <source>
        <strain evidence="1 2">AF42-9</strain>
    </source>
</reference>
<name>A0A415GGL7_9BACT</name>
<organism evidence="1 2">
    <name type="scientific">Leyella stercorea</name>
    <dbReference type="NCBI Taxonomy" id="363265"/>
    <lineage>
        <taxon>Bacteria</taxon>
        <taxon>Pseudomonadati</taxon>
        <taxon>Bacteroidota</taxon>
        <taxon>Bacteroidia</taxon>
        <taxon>Bacteroidales</taxon>
        <taxon>Prevotellaceae</taxon>
        <taxon>Leyella</taxon>
    </lineage>
</organism>
<dbReference type="SUPFAM" id="SSF82171">
    <property type="entry name" value="DPP6 N-terminal domain-like"/>
    <property type="match status" value="1"/>
</dbReference>
<evidence type="ECO:0000313" key="1">
    <source>
        <dbReference type="EMBL" id="RHK48282.1"/>
    </source>
</evidence>
<accession>A0A415GGL7</accession>
<keyword evidence="2" id="KW-1185">Reference proteome</keyword>
<dbReference type="Proteomes" id="UP000286598">
    <property type="component" value="Unassembled WGS sequence"/>
</dbReference>
<protein>
    <recommendedName>
        <fullName evidence="3">DUF5050 domain-containing protein</fullName>
    </recommendedName>
</protein>
<evidence type="ECO:0000313" key="2">
    <source>
        <dbReference type="Proteomes" id="UP000286598"/>
    </source>
</evidence>
<comment type="caution">
    <text evidence="1">The sequence shown here is derived from an EMBL/GenBank/DDBJ whole genome shotgun (WGS) entry which is preliminary data.</text>
</comment>
<proteinExistence type="predicted"/>
<dbReference type="AlphaFoldDB" id="A0A415GGL7"/>
<dbReference type="EMBL" id="QRNO01000068">
    <property type="protein sequence ID" value="RHK48282.1"/>
    <property type="molecule type" value="Genomic_DNA"/>
</dbReference>
<evidence type="ECO:0008006" key="3">
    <source>
        <dbReference type="Google" id="ProtNLM"/>
    </source>
</evidence>
<sequence length="248" mass="27836">MCLGTNDDTVNKDTLAFESIATLDSTKLNYDNFMVIPGSGLFVKENDSGEFRALDRKQCPEFEHLKFLDNLWYDQVVTSANRTYVRNSTQIYDIGKDKCSLVAELDTASFRLFAANDSSFLFVVYQNEGSLLYRYNLTTDNTELLYATTADIYGAELLNDAVWFVAGNSLYETNENGTEEIFAYEPEDFIGMTLTQRGALVYTATKVILFDGENAIPVASGSFFRIIYSSGRTYFVLRDGNVLATDAL</sequence>